<feature type="transmembrane region" description="Helical" evidence="1">
    <location>
        <begin position="39"/>
        <end position="60"/>
    </location>
</feature>
<keyword evidence="3" id="KW-1185">Reference proteome</keyword>
<accession>A0A934UJD5</accession>
<dbReference type="AlphaFoldDB" id="A0A934UJD5"/>
<evidence type="ECO:0000256" key="1">
    <source>
        <dbReference type="SAM" id="Phobius"/>
    </source>
</evidence>
<feature type="transmembrane region" description="Helical" evidence="1">
    <location>
        <begin position="155"/>
        <end position="173"/>
    </location>
</feature>
<feature type="transmembrane region" description="Helical" evidence="1">
    <location>
        <begin position="81"/>
        <end position="98"/>
    </location>
</feature>
<keyword evidence="1" id="KW-0812">Transmembrane</keyword>
<keyword evidence="1" id="KW-0472">Membrane</keyword>
<sequence>MKKLLPIFSYIFHPIFISIYATLFYFFLKQDVFAAQEKLYILLQVFLLTVVIPILFFLLLQTTGKVESVMIKETTQRKIPLALQCLLFILLVKRTILVTRYPELHFFLLGALFSTLGVAILVFFKIKASLHMLGISALTLFLIGLSLHLQIKMPYLIAFFILMNGVVASSRLVMKAHSPFELSLGCAFGIFPQLLFLYLWL</sequence>
<dbReference type="Proteomes" id="UP000609172">
    <property type="component" value="Unassembled WGS sequence"/>
</dbReference>
<feature type="transmembrane region" description="Helical" evidence="1">
    <location>
        <begin position="180"/>
        <end position="200"/>
    </location>
</feature>
<comment type="caution">
    <text evidence="2">The sequence shown here is derived from an EMBL/GenBank/DDBJ whole genome shotgun (WGS) entry which is preliminary data.</text>
</comment>
<feature type="transmembrane region" description="Helical" evidence="1">
    <location>
        <begin position="130"/>
        <end position="149"/>
    </location>
</feature>
<gene>
    <name evidence="2" type="ORF">I5M07_05555</name>
</gene>
<evidence type="ECO:0008006" key="4">
    <source>
        <dbReference type="Google" id="ProtNLM"/>
    </source>
</evidence>
<feature type="transmembrane region" description="Helical" evidence="1">
    <location>
        <begin position="7"/>
        <end position="27"/>
    </location>
</feature>
<keyword evidence="1" id="KW-1133">Transmembrane helix</keyword>
<dbReference type="EMBL" id="JAEHFV010000002">
    <property type="protein sequence ID" value="MBK0369300.1"/>
    <property type="molecule type" value="Genomic_DNA"/>
</dbReference>
<evidence type="ECO:0000313" key="3">
    <source>
        <dbReference type="Proteomes" id="UP000609172"/>
    </source>
</evidence>
<reference evidence="2" key="1">
    <citation type="submission" date="2020-12" db="EMBL/GenBank/DDBJ databases">
        <title>Bacterial novel species Flavobacterium sp. SE-1-e isolated from soil.</title>
        <authorList>
            <person name="Jung H.-Y."/>
        </authorList>
    </citation>
    <scope>NUCLEOTIDE SEQUENCE</scope>
    <source>
        <strain evidence="2">SE-1-e</strain>
    </source>
</reference>
<protein>
    <recommendedName>
        <fullName evidence="4">PAP2 superfamily protein</fullName>
    </recommendedName>
</protein>
<organism evidence="2 3">
    <name type="scientific">Flavobacterium agrisoli</name>
    <dbReference type="NCBI Taxonomy" id="2793066"/>
    <lineage>
        <taxon>Bacteria</taxon>
        <taxon>Pseudomonadati</taxon>
        <taxon>Bacteroidota</taxon>
        <taxon>Flavobacteriia</taxon>
        <taxon>Flavobacteriales</taxon>
        <taxon>Flavobacteriaceae</taxon>
        <taxon>Flavobacterium</taxon>
    </lineage>
</organism>
<evidence type="ECO:0000313" key="2">
    <source>
        <dbReference type="EMBL" id="MBK0369300.1"/>
    </source>
</evidence>
<dbReference type="RefSeq" id="WP_200105232.1">
    <property type="nucleotide sequence ID" value="NZ_JAEHFV010000002.1"/>
</dbReference>
<feature type="transmembrane region" description="Helical" evidence="1">
    <location>
        <begin position="104"/>
        <end position="123"/>
    </location>
</feature>
<proteinExistence type="predicted"/>
<name>A0A934UJD5_9FLAO</name>